<comment type="caution">
    <text evidence="1">The sequence shown here is derived from an EMBL/GenBank/DDBJ whole genome shotgun (WGS) entry which is preliminary data.</text>
</comment>
<gene>
    <name evidence="1" type="ORF">OWV82_020781</name>
</gene>
<dbReference type="EMBL" id="CM051404">
    <property type="protein sequence ID" value="KAJ4707233.1"/>
    <property type="molecule type" value="Genomic_DNA"/>
</dbReference>
<evidence type="ECO:0000313" key="1">
    <source>
        <dbReference type="EMBL" id="KAJ4707233.1"/>
    </source>
</evidence>
<accession>A0ACC1X7Y6</accession>
<proteinExistence type="predicted"/>
<sequence>MENSSKVSSSSSSSLFDELPRDKCWGKEFHQWEGFWYYLPQLEAAIAAKSHFEARDDDVLLASSMKTGSTWLKALIPSILSFEAEDDSDPLLKNHPNNLMPSFTVIFRENPNPDLSGMASPRLFRTHIPYTMLPESVKNSGCKIVYITRDPKDTFISLWHFLNKDAQPEDGYYPYPMTETFDKFCQGVRPFGPFHDHVLSYWNESLKRPEKILFLKYEEMKRDTKRQVKKLASFLGRPSLKDEELDKIVWRCSFDRLKNLDVNKYRIDPFLGTPYSPFFRLGIVGDWKNNLTAEMKERLDEITRNKLEGSGLFDLFHDRI</sequence>
<reference evidence="1 2" key="1">
    <citation type="journal article" date="2023" name="Science">
        <title>Complex scaffold remodeling in plant triterpene biosynthesis.</title>
        <authorList>
            <person name="De La Pena R."/>
            <person name="Hodgson H."/>
            <person name="Liu J.C."/>
            <person name="Stephenson M.J."/>
            <person name="Martin A.C."/>
            <person name="Owen C."/>
            <person name="Harkess A."/>
            <person name="Leebens-Mack J."/>
            <person name="Jimenez L.E."/>
            <person name="Osbourn A."/>
            <person name="Sattely E.S."/>
        </authorList>
    </citation>
    <scope>NUCLEOTIDE SEQUENCE [LARGE SCALE GENOMIC DNA]</scope>
    <source>
        <strain evidence="2">cv. JPN11</strain>
        <tissue evidence="1">Leaf</tissue>
    </source>
</reference>
<organism evidence="1 2">
    <name type="scientific">Melia azedarach</name>
    <name type="common">Chinaberry tree</name>
    <dbReference type="NCBI Taxonomy" id="155640"/>
    <lineage>
        <taxon>Eukaryota</taxon>
        <taxon>Viridiplantae</taxon>
        <taxon>Streptophyta</taxon>
        <taxon>Embryophyta</taxon>
        <taxon>Tracheophyta</taxon>
        <taxon>Spermatophyta</taxon>
        <taxon>Magnoliopsida</taxon>
        <taxon>eudicotyledons</taxon>
        <taxon>Gunneridae</taxon>
        <taxon>Pentapetalae</taxon>
        <taxon>rosids</taxon>
        <taxon>malvids</taxon>
        <taxon>Sapindales</taxon>
        <taxon>Meliaceae</taxon>
        <taxon>Melia</taxon>
    </lineage>
</organism>
<evidence type="ECO:0000313" key="2">
    <source>
        <dbReference type="Proteomes" id="UP001164539"/>
    </source>
</evidence>
<name>A0ACC1X7Y6_MELAZ</name>
<dbReference type="Proteomes" id="UP001164539">
    <property type="component" value="Chromosome 11"/>
</dbReference>
<keyword evidence="2" id="KW-1185">Reference proteome</keyword>
<protein>
    <submittedName>
        <fullName evidence="1">Sulfotransferase</fullName>
    </submittedName>
</protein>